<dbReference type="EMBL" id="JAGGKC010000001">
    <property type="protein sequence ID" value="MBP1917703.1"/>
    <property type="molecule type" value="Genomic_DNA"/>
</dbReference>
<dbReference type="InterPro" id="IPR006680">
    <property type="entry name" value="Amidohydro-rel"/>
</dbReference>
<name>A0ABS4FZH2_9CLOT</name>
<dbReference type="Gene3D" id="3.20.20.140">
    <property type="entry name" value="Metal-dependent hydrolases"/>
    <property type="match status" value="1"/>
</dbReference>
<proteinExistence type="predicted"/>
<dbReference type="RefSeq" id="WP_209457948.1">
    <property type="nucleotide sequence ID" value="NZ_JAGGKC010000001.1"/>
</dbReference>
<evidence type="ECO:0000313" key="4">
    <source>
        <dbReference type="Proteomes" id="UP001519271"/>
    </source>
</evidence>
<accession>A0ABS4FZH2</accession>
<feature type="domain" description="Amidohydrolase-related" evidence="2">
    <location>
        <begin position="65"/>
        <end position="279"/>
    </location>
</feature>
<reference evidence="3 4" key="1">
    <citation type="submission" date="2021-03" db="EMBL/GenBank/DDBJ databases">
        <title>Genomic Encyclopedia of Type Strains, Phase IV (KMG-IV): sequencing the most valuable type-strain genomes for metagenomic binning, comparative biology and taxonomic classification.</title>
        <authorList>
            <person name="Goeker M."/>
        </authorList>
    </citation>
    <scope>NUCLEOTIDE SEQUENCE [LARGE SCALE GENOMIC DNA]</scope>
    <source>
        <strain evidence="3 4">DSM 6139</strain>
    </source>
</reference>
<dbReference type="InterPro" id="IPR032466">
    <property type="entry name" value="Metal_Hydrolase"/>
</dbReference>
<dbReference type="PANTHER" id="PTHR21240:SF19">
    <property type="entry name" value="CATALYTIC_ HYDROLASE"/>
    <property type="match status" value="1"/>
</dbReference>
<dbReference type="InterPro" id="IPR032465">
    <property type="entry name" value="ACMSD"/>
</dbReference>
<keyword evidence="1" id="KW-0456">Lyase</keyword>
<organism evidence="3 4">
    <name type="scientific">Youngiibacter multivorans</name>
    <dbReference type="NCBI Taxonomy" id="937251"/>
    <lineage>
        <taxon>Bacteria</taxon>
        <taxon>Bacillati</taxon>
        <taxon>Bacillota</taxon>
        <taxon>Clostridia</taxon>
        <taxon>Eubacteriales</taxon>
        <taxon>Clostridiaceae</taxon>
        <taxon>Youngiibacter</taxon>
    </lineage>
</organism>
<dbReference type="Proteomes" id="UP001519271">
    <property type="component" value="Unassembled WGS sequence"/>
</dbReference>
<protein>
    <submittedName>
        <fullName evidence="3">TIM-barrel fold metal-dependent hydrolase</fullName>
    </submittedName>
</protein>
<dbReference type="Pfam" id="PF04909">
    <property type="entry name" value="Amidohydro_2"/>
    <property type="match status" value="1"/>
</dbReference>
<sequence length="287" mass="33089">MFIDMHVHPDFYQPISEDETTLEFRHESLNIHLNGIAPLEHIYNQMNCAGLDQLCLLGSDYSSSQGRPVVSNEEVALLVEQSQGKFIGFAGVDPYREDASEALINAFETLKLRGLKLNLSKLKLFPMDERLVPLYEICLKYNKPIIFHSGISLEHDTEMKFSKPLEFEPVAQKYPDLRICLAHFGWPWVQDTAAMMLKYRNVYTDTALLYFDSAMEFYRRVFTHDLALTWIDRSLRHQIMFGSNNPRFEQIRMAKAIGELGLRASTLELIMSQNALVFLGEKEALAW</sequence>
<keyword evidence="3" id="KW-0378">Hydrolase</keyword>
<comment type="caution">
    <text evidence="3">The sequence shown here is derived from an EMBL/GenBank/DDBJ whole genome shotgun (WGS) entry which is preliminary data.</text>
</comment>
<gene>
    <name evidence="3" type="ORF">J2Z34_000166</name>
</gene>
<evidence type="ECO:0000259" key="2">
    <source>
        <dbReference type="Pfam" id="PF04909"/>
    </source>
</evidence>
<dbReference type="SUPFAM" id="SSF51556">
    <property type="entry name" value="Metallo-dependent hydrolases"/>
    <property type="match status" value="1"/>
</dbReference>
<dbReference type="GO" id="GO:0016787">
    <property type="term" value="F:hydrolase activity"/>
    <property type="evidence" value="ECO:0007669"/>
    <property type="project" value="UniProtKB-KW"/>
</dbReference>
<evidence type="ECO:0000313" key="3">
    <source>
        <dbReference type="EMBL" id="MBP1917703.1"/>
    </source>
</evidence>
<keyword evidence="4" id="KW-1185">Reference proteome</keyword>
<evidence type="ECO:0000256" key="1">
    <source>
        <dbReference type="ARBA" id="ARBA00023239"/>
    </source>
</evidence>
<dbReference type="PANTHER" id="PTHR21240">
    <property type="entry name" value="2-AMINO-3-CARBOXYLMUCONATE-6-SEMIALDEHYDE DECARBOXYLASE"/>
    <property type="match status" value="1"/>
</dbReference>